<reference evidence="11" key="1">
    <citation type="submission" date="2014-09" db="EMBL/GenBank/DDBJ databases">
        <title>Whole genome shotgun sequence of Streptomyces sp. NBRC 110027.</title>
        <authorList>
            <person name="Komaki H."/>
            <person name="Ichikawa N."/>
            <person name="Katano-Makiyama Y."/>
            <person name="Hosoyama A."/>
            <person name="Hashimoto M."/>
            <person name="Uohara A."/>
            <person name="Kitahashi Y."/>
            <person name="Ohji S."/>
            <person name="Kimura A."/>
            <person name="Yamazoe A."/>
            <person name="Igarashi Y."/>
            <person name="Fujita N."/>
        </authorList>
    </citation>
    <scope>NUCLEOTIDE SEQUENCE [LARGE SCALE GENOMIC DNA]</scope>
    <source>
        <strain evidence="11">NBRC 110027</strain>
    </source>
</reference>
<keyword evidence="6 8" id="KW-0411">Iron-sulfur</keyword>
<keyword evidence="11" id="KW-1185">Reference proteome</keyword>
<keyword evidence="3 8" id="KW-0479">Metal-binding</keyword>
<comment type="function">
    <text evidence="8">Ferredoxins are iron-sulfur proteins that transfer electrons in a wide variety of metabolic reactions.</text>
</comment>
<dbReference type="GO" id="GO:0005506">
    <property type="term" value="F:iron ion binding"/>
    <property type="evidence" value="ECO:0007669"/>
    <property type="project" value="UniProtKB-UniRule"/>
</dbReference>
<dbReference type="OrthoDB" id="9803319at2"/>
<dbReference type="InterPro" id="IPR051269">
    <property type="entry name" value="Fe-S_cluster_ET"/>
</dbReference>
<evidence type="ECO:0000256" key="2">
    <source>
        <dbReference type="ARBA" id="ARBA00022448"/>
    </source>
</evidence>
<sequence>MHLSIDRDRCIGAGMCALTAPEVFDQDAEDGLVVLRTAAPPPGLHARARLAAGLCPAAALTATEQDGAGSSPPDER</sequence>
<name>A0A0P4R3L1_9ACTN</name>
<keyword evidence="2 8" id="KW-0813">Transport</keyword>
<comment type="caution">
    <text evidence="10">The sequence shown here is derived from an EMBL/GenBank/DDBJ whole genome shotgun (WGS) entry which is preliminary data.</text>
</comment>
<evidence type="ECO:0000313" key="11">
    <source>
        <dbReference type="Proteomes" id="UP000048965"/>
    </source>
</evidence>
<dbReference type="PANTHER" id="PTHR36923">
    <property type="entry name" value="FERREDOXIN"/>
    <property type="match status" value="1"/>
</dbReference>
<dbReference type="PRINTS" id="PR00352">
    <property type="entry name" value="3FE4SFRDOXIN"/>
</dbReference>
<organism evidence="10 11">
    <name type="scientific">Streptomyces lydicamycinicus</name>
    <dbReference type="NCBI Taxonomy" id="1546107"/>
    <lineage>
        <taxon>Bacteria</taxon>
        <taxon>Bacillati</taxon>
        <taxon>Actinomycetota</taxon>
        <taxon>Actinomycetes</taxon>
        <taxon>Kitasatosporales</taxon>
        <taxon>Streptomycetaceae</taxon>
        <taxon>Streptomyces</taxon>
    </lineage>
</organism>
<dbReference type="InterPro" id="IPR017896">
    <property type="entry name" value="4Fe4S_Fe-S-bd"/>
</dbReference>
<evidence type="ECO:0000313" key="10">
    <source>
        <dbReference type="EMBL" id="GAO07400.1"/>
    </source>
</evidence>
<protein>
    <recommendedName>
        <fullName evidence="8">Ferredoxin</fullName>
    </recommendedName>
</protein>
<evidence type="ECO:0000256" key="3">
    <source>
        <dbReference type="ARBA" id="ARBA00022723"/>
    </source>
</evidence>
<dbReference type="GO" id="GO:0051538">
    <property type="term" value="F:3 iron, 4 sulfur cluster binding"/>
    <property type="evidence" value="ECO:0007669"/>
    <property type="project" value="UniProtKB-KW"/>
</dbReference>
<accession>A0A0P4R3L1</accession>
<dbReference type="RefSeq" id="WP_042151343.1">
    <property type="nucleotide sequence ID" value="NZ_BBNO01000002.1"/>
</dbReference>
<evidence type="ECO:0000259" key="9">
    <source>
        <dbReference type="PROSITE" id="PS51379"/>
    </source>
</evidence>
<dbReference type="InterPro" id="IPR001080">
    <property type="entry name" value="3Fe4S_ferredoxin"/>
</dbReference>
<feature type="domain" description="4Fe-4S ferredoxin-type" evidence="9">
    <location>
        <begin position="1"/>
        <end position="29"/>
    </location>
</feature>
<evidence type="ECO:0000256" key="4">
    <source>
        <dbReference type="ARBA" id="ARBA00022982"/>
    </source>
</evidence>
<dbReference type="GO" id="GO:0009055">
    <property type="term" value="F:electron transfer activity"/>
    <property type="evidence" value="ECO:0007669"/>
    <property type="project" value="UniProtKB-UniRule"/>
</dbReference>
<dbReference type="PANTHER" id="PTHR36923:SF3">
    <property type="entry name" value="FERREDOXIN"/>
    <property type="match status" value="1"/>
</dbReference>
<dbReference type="SUPFAM" id="SSF54862">
    <property type="entry name" value="4Fe-4S ferredoxins"/>
    <property type="match status" value="1"/>
</dbReference>
<evidence type="ECO:0000256" key="5">
    <source>
        <dbReference type="ARBA" id="ARBA00023004"/>
    </source>
</evidence>
<dbReference type="Pfam" id="PF13370">
    <property type="entry name" value="Fer4_13"/>
    <property type="match status" value="1"/>
</dbReference>
<reference evidence="10 11" key="2">
    <citation type="journal article" date="2015" name="Stand. Genomic Sci.">
        <title>Draft genome sequence of marine-derived Streptomyces sp. TP-A0598, a producer of anti-MRSA antibiotic lydicamycins.</title>
        <authorList>
            <person name="Komaki H."/>
            <person name="Ichikawa N."/>
            <person name="Hosoyama A."/>
            <person name="Fujita N."/>
            <person name="Igarashi Y."/>
        </authorList>
    </citation>
    <scope>NUCLEOTIDE SEQUENCE [LARGE SCALE GENOMIC DNA]</scope>
    <source>
        <strain evidence="10 11">NBRC 110027</strain>
    </source>
</reference>
<evidence type="ECO:0000256" key="8">
    <source>
        <dbReference type="RuleBase" id="RU368020"/>
    </source>
</evidence>
<dbReference type="Proteomes" id="UP000048965">
    <property type="component" value="Unassembled WGS sequence"/>
</dbReference>
<dbReference type="AlphaFoldDB" id="A0A0P4R3L1"/>
<comment type="cofactor">
    <cofactor evidence="1">
        <name>[3Fe-4S] cluster</name>
        <dbReference type="ChEBI" id="CHEBI:21137"/>
    </cofactor>
</comment>
<keyword evidence="5 8" id="KW-0408">Iron</keyword>
<dbReference type="PROSITE" id="PS51379">
    <property type="entry name" value="4FE4S_FER_2"/>
    <property type="match status" value="1"/>
</dbReference>
<evidence type="ECO:0000256" key="6">
    <source>
        <dbReference type="ARBA" id="ARBA00023014"/>
    </source>
</evidence>
<gene>
    <name evidence="10" type="ORF">TPA0598_02_06390</name>
</gene>
<dbReference type="Gene3D" id="3.30.70.20">
    <property type="match status" value="1"/>
</dbReference>
<keyword evidence="7" id="KW-0003">3Fe-4S</keyword>
<proteinExistence type="predicted"/>
<dbReference type="EMBL" id="BBNO01000002">
    <property type="protein sequence ID" value="GAO07400.1"/>
    <property type="molecule type" value="Genomic_DNA"/>
</dbReference>
<keyword evidence="4 8" id="KW-0249">Electron transport</keyword>
<evidence type="ECO:0000256" key="7">
    <source>
        <dbReference type="ARBA" id="ARBA00023291"/>
    </source>
</evidence>
<evidence type="ECO:0000256" key="1">
    <source>
        <dbReference type="ARBA" id="ARBA00001927"/>
    </source>
</evidence>